<dbReference type="NCBIfam" id="NF005457">
    <property type="entry name" value="PRK07051.1"/>
    <property type="match status" value="1"/>
</dbReference>
<feature type="domain" description="Lipoyl-binding" evidence="10">
    <location>
        <begin position="86"/>
        <end position="162"/>
    </location>
</feature>
<keyword evidence="4 8" id="KW-0276">Fatty acid metabolism</keyword>
<dbReference type="RefSeq" id="WP_344968029.1">
    <property type="nucleotide sequence ID" value="NZ_BAABDD010000004.1"/>
</dbReference>
<evidence type="ECO:0000256" key="2">
    <source>
        <dbReference type="ARBA" id="ARBA00017562"/>
    </source>
</evidence>
<accession>A0ABP7F9H9</accession>
<dbReference type="CDD" id="cd06850">
    <property type="entry name" value="biotinyl_domain"/>
    <property type="match status" value="1"/>
</dbReference>
<dbReference type="PANTHER" id="PTHR45266">
    <property type="entry name" value="OXALOACETATE DECARBOXYLASE ALPHA CHAIN"/>
    <property type="match status" value="1"/>
</dbReference>
<evidence type="ECO:0000256" key="4">
    <source>
        <dbReference type="ARBA" id="ARBA00022832"/>
    </source>
</evidence>
<organism evidence="11 12">
    <name type="scientific">Salinactinospora qingdaonensis</name>
    <dbReference type="NCBI Taxonomy" id="702744"/>
    <lineage>
        <taxon>Bacteria</taxon>
        <taxon>Bacillati</taxon>
        <taxon>Actinomycetota</taxon>
        <taxon>Actinomycetes</taxon>
        <taxon>Streptosporangiales</taxon>
        <taxon>Nocardiopsidaceae</taxon>
        <taxon>Salinactinospora</taxon>
    </lineage>
</organism>
<evidence type="ECO:0000256" key="9">
    <source>
        <dbReference type="SAM" id="MobiDB-lite"/>
    </source>
</evidence>
<keyword evidence="3 8" id="KW-0444">Lipid biosynthesis</keyword>
<evidence type="ECO:0000313" key="12">
    <source>
        <dbReference type="Proteomes" id="UP001500908"/>
    </source>
</evidence>
<dbReference type="Pfam" id="PF00364">
    <property type="entry name" value="Biotin_lipoyl"/>
    <property type="match status" value="1"/>
</dbReference>
<evidence type="ECO:0000256" key="7">
    <source>
        <dbReference type="ARBA" id="ARBA00023267"/>
    </source>
</evidence>
<dbReference type="Proteomes" id="UP001500908">
    <property type="component" value="Unassembled WGS sequence"/>
</dbReference>
<feature type="region of interest" description="Disordered" evidence="9">
    <location>
        <begin position="40"/>
        <end position="86"/>
    </location>
</feature>
<dbReference type="PANTHER" id="PTHR45266:SF3">
    <property type="entry name" value="OXALOACETATE DECARBOXYLASE ALPHA CHAIN"/>
    <property type="match status" value="1"/>
</dbReference>
<keyword evidence="7 8" id="KW-0092">Biotin</keyword>
<comment type="pathway">
    <text evidence="1 8">Lipid metabolism; fatty acid biosynthesis.</text>
</comment>
<protein>
    <recommendedName>
        <fullName evidence="2 8">Biotin carboxyl carrier protein of acetyl-CoA carboxylase</fullName>
    </recommendedName>
</protein>
<name>A0ABP7F9H9_9ACTN</name>
<reference evidence="12" key="1">
    <citation type="journal article" date="2019" name="Int. J. Syst. Evol. Microbiol.">
        <title>The Global Catalogue of Microorganisms (GCM) 10K type strain sequencing project: providing services to taxonomists for standard genome sequencing and annotation.</title>
        <authorList>
            <consortium name="The Broad Institute Genomics Platform"/>
            <consortium name="The Broad Institute Genome Sequencing Center for Infectious Disease"/>
            <person name="Wu L."/>
            <person name="Ma J."/>
        </authorList>
    </citation>
    <scope>NUCLEOTIDE SEQUENCE [LARGE SCALE GENOMIC DNA]</scope>
    <source>
        <strain evidence="12">JCM 17137</strain>
    </source>
</reference>
<evidence type="ECO:0000256" key="1">
    <source>
        <dbReference type="ARBA" id="ARBA00005194"/>
    </source>
</evidence>
<keyword evidence="6 8" id="KW-0275">Fatty acid biosynthesis</keyword>
<evidence type="ECO:0000256" key="8">
    <source>
        <dbReference type="RuleBase" id="RU364072"/>
    </source>
</evidence>
<dbReference type="PROSITE" id="PS00188">
    <property type="entry name" value="BIOTIN"/>
    <property type="match status" value="1"/>
</dbReference>
<dbReference type="EMBL" id="BAABDD010000004">
    <property type="protein sequence ID" value="GAA3732456.1"/>
    <property type="molecule type" value="Genomic_DNA"/>
</dbReference>
<sequence>MTPPPADQPPSWNELLDLVARLDSSPYADVELDLPGLHLRMSTAPGTAEGDSPAPAPAVPAQPPTPPPAEEAQPAEAGSTTAGAQLVDVTAPLLGTFYRRPSPDADPFVEIGSEVTADTSVGIVEVMKMMTPVPAGVAGRVVEIRAQDGEVVEHEQVLVRIAPEGGL</sequence>
<dbReference type="Gene3D" id="2.40.50.100">
    <property type="match status" value="1"/>
</dbReference>
<evidence type="ECO:0000256" key="3">
    <source>
        <dbReference type="ARBA" id="ARBA00022516"/>
    </source>
</evidence>
<dbReference type="InterPro" id="IPR011053">
    <property type="entry name" value="Single_hybrid_motif"/>
</dbReference>
<dbReference type="PRINTS" id="PR01071">
    <property type="entry name" value="ACOABIOTINCC"/>
</dbReference>
<dbReference type="InterPro" id="IPR001249">
    <property type="entry name" value="AcCoA_biotinCC"/>
</dbReference>
<dbReference type="InterPro" id="IPR050709">
    <property type="entry name" value="Biotin_Carboxyl_Carrier/Decarb"/>
</dbReference>
<evidence type="ECO:0000256" key="6">
    <source>
        <dbReference type="ARBA" id="ARBA00023160"/>
    </source>
</evidence>
<keyword evidence="5 8" id="KW-0443">Lipid metabolism</keyword>
<dbReference type="InterPro" id="IPR000089">
    <property type="entry name" value="Biotin_lipoyl"/>
</dbReference>
<proteinExistence type="predicted"/>
<dbReference type="PROSITE" id="PS50968">
    <property type="entry name" value="BIOTINYL_LIPOYL"/>
    <property type="match status" value="1"/>
</dbReference>
<comment type="caution">
    <text evidence="11">The sequence shown here is derived from an EMBL/GenBank/DDBJ whole genome shotgun (WGS) entry which is preliminary data.</text>
</comment>
<dbReference type="InterPro" id="IPR001882">
    <property type="entry name" value="Biotin_BS"/>
</dbReference>
<evidence type="ECO:0000259" key="10">
    <source>
        <dbReference type="PROSITE" id="PS50968"/>
    </source>
</evidence>
<gene>
    <name evidence="11" type="primary">accB</name>
    <name evidence="11" type="ORF">GCM10022402_11280</name>
</gene>
<comment type="function">
    <text evidence="8">This protein is a component of the acetyl coenzyme A carboxylase complex; first, biotin carboxylase catalyzes the carboxylation of the carrier protein and then the transcarboxylase transfers the carboxyl group to form malonyl-CoA.</text>
</comment>
<evidence type="ECO:0000313" key="11">
    <source>
        <dbReference type="EMBL" id="GAA3732456.1"/>
    </source>
</evidence>
<dbReference type="SUPFAM" id="SSF51230">
    <property type="entry name" value="Single hybrid motif"/>
    <property type="match status" value="1"/>
</dbReference>
<evidence type="ECO:0000256" key="5">
    <source>
        <dbReference type="ARBA" id="ARBA00023098"/>
    </source>
</evidence>
<keyword evidence="12" id="KW-1185">Reference proteome</keyword>
<feature type="compositionally biased region" description="Pro residues" evidence="9">
    <location>
        <begin position="54"/>
        <end position="69"/>
    </location>
</feature>